<comment type="catalytic activity">
    <reaction evidence="8">
        <text>ADP(in) + ATP(out) = ADP(out) + ATP(in)</text>
        <dbReference type="Rhea" id="RHEA:34999"/>
        <dbReference type="ChEBI" id="CHEBI:30616"/>
        <dbReference type="ChEBI" id="CHEBI:456216"/>
    </reaction>
    <physiologicalReaction direction="left-to-right" evidence="8">
        <dbReference type="Rhea" id="RHEA:35000"/>
    </physiologicalReaction>
</comment>
<keyword evidence="6 11" id="KW-1133">Transmembrane helix</keyword>
<evidence type="ECO:0000256" key="5">
    <source>
        <dbReference type="ARBA" id="ARBA00022737"/>
    </source>
</evidence>
<dbReference type="InterPro" id="IPR023395">
    <property type="entry name" value="MCP_dom_sf"/>
</dbReference>
<dbReference type="GO" id="GO:0005471">
    <property type="term" value="F:ATP:ADP antiporter activity"/>
    <property type="evidence" value="ECO:0007669"/>
    <property type="project" value="UniProtKB-UniRule"/>
</dbReference>
<keyword evidence="5" id="KW-0677">Repeat</keyword>
<comment type="similarity">
    <text evidence="2 10">Belongs to the mitochondrial carrier (TC 2.A.29) family.</text>
</comment>
<comment type="caution">
    <text evidence="12">The sequence shown here is derived from an EMBL/GenBank/DDBJ whole genome shotgun (WGS) entry which is preliminary data.</text>
</comment>
<organism evidence="12 13">
    <name type="scientific">Trema orientale</name>
    <name type="common">Charcoal tree</name>
    <name type="synonym">Celtis orientalis</name>
    <dbReference type="NCBI Taxonomy" id="63057"/>
    <lineage>
        <taxon>Eukaryota</taxon>
        <taxon>Viridiplantae</taxon>
        <taxon>Streptophyta</taxon>
        <taxon>Embryophyta</taxon>
        <taxon>Tracheophyta</taxon>
        <taxon>Spermatophyta</taxon>
        <taxon>Magnoliopsida</taxon>
        <taxon>eudicotyledons</taxon>
        <taxon>Gunneridae</taxon>
        <taxon>Pentapetalae</taxon>
        <taxon>rosids</taxon>
        <taxon>fabids</taxon>
        <taxon>Rosales</taxon>
        <taxon>Cannabaceae</taxon>
        <taxon>Trema</taxon>
    </lineage>
</organism>
<dbReference type="PRINTS" id="PR00926">
    <property type="entry name" value="MITOCARRIER"/>
</dbReference>
<dbReference type="InParanoid" id="A0A2P5DNJ1"/>
<dbReference type="Pfam" id="PF00153">
    <property type="entry name" value="Mito_carr"/>
    <property type="match status" value="2"/>
</dbReference>
<dbReference type="GO" id="GO:0140021">
    <property type="term" value="P:mitochondrial ADP transmembrane transport"/>
    <property type="evidence" value="ECO:0007669"/>
    <property type="project" value="InterPro"/>
</dbReference>
<evidence type="ECO:0000256" key="8">
    <source>
        <dbReference type="ARBA" id="ARBA00024143"/>
    </source>
</evidence>
<dbReference type="SUPFAM" id="SSF103506">
    <property type="entry name" value="Mitochondrial carrier"/>
    <property type="match status" value="1"/>
</dbReference>
<dbReference type="Proteomes" id="UP000237000">
    <property type="component" value="Unassembled WGS sequence"/>
</dbReference>
<feature type="transmembrane region" description="Helical" evidence="11">
    <location>
        <begin position="310"/>
        <end position="331"/>
    </location>
</feature>
<evidence type="ECO:0000256" key="9">
    <source>
        <dbReference type="PROSITE-ProRule" id="PRU00282"/>
    </source>
</evidence>
<evidence type="ECO:0000313" key="12">
    <source>
        <dbReference type="EMBL" id="PON74853.1"/>
    </source>
</evidence>
<dbReference type="OrthoDB" id="270584at2759"/>
<comment type="subunit">
    <text evidence="11">Monomer.</text>
</comment>
<dbReference type="Gene3D" id="1.50.40.10">
    <property type="entry name" value="Mitochondrial carrier domain"/>
    <property type="match status" value="2"/>
</dbReference>
<evidence type="ECO:0000256" key="3">
    <source>
        <dbReference type="ARBA" id="ARBA00022448"/>
    </source>
</evidence>
<feature type="repeat" description="Solcar" evidence="9">
    <location>
        <begin position="121"/>
        <end position="214"/>
    </location>
</feature>
<protein>
    <recommendedName>
        <fullName evidence="11">ADP/ATP translocase</fullName>
    </recommendedName>
    <alternativeName>
        <fullName evidence="11">ADP,ATP carrier protein</fullName>
    </alternativeName>
</protein>
<dbReference type="PROSITE" id="PS50920">
    <property type="entry name" value="SOLCAR"/>
    <property type="match status" value="2"/>
</dbReference>
<comment type="caution">
    <text evidence="11">Lacks conserved residue(s) required for the propagation of feature annotation.</text>
</comment>
<evidence type="ECO:0000256" key="6">
    <source>
        <dbReference type="ARBA" id="ARBA00022989"/>
    </source>
</evidence>
<dbReference type="AlphaFoldDB" id="A0A2P5DNJ1"/>
<proteinExistence type="inferred from homology"/>
<dbReference type="GO" id="GO:0005743">
    <property type="term" value="C:mitochondrial inner membrane"/>
    <property type="evidence" value="ECO:0007669"/>
    <property type="project" value="UniProtKB-SubCell"/>
</dbReference>
<gene>
    <name evidence="12" type="ORF">TorRG33x02_246270</name>
</gene>
<evidence type="ECO:0000256" key="11">
    <source>
        <dbReference type="RuleBase" id="RU368008"/>
    </source>
</evidence>
<keyword evidence="7 9" id="KW-0472">Membrane</keyword>
<evidence type="ECO:0000256" key="4">
    <source>
        <dbReference type="ARBA" id="ARBA00022692"/>
    </source>
</evidence>
<evidence type="ECO:0000256" key="1">
    <source>
        <dbReference type="ARBA" id="ARBA00004141"/>
    </source>
</evidence>
<dbReference type="Gene3D" id="1.10.510.10">
    <property type="entry name" value="Transferase(Phosphotransferase) domain 1"/>
    <property type="match status" value="1"/>
</dbReference>
<evidence type="ECO:0000256" key="2">
    <source>
        <dbReference type="ARBA" id="ARBA00006375"/>
    </source>
</evidence>
<comment type="subcellular location">
    <subcellularLocation>
        <location evidence="1 11">Membrane</location>
        <topology evidence="1 11">Multi-pass membrane protein</topology>
    </subcellularLocation>
</comment>
<dbReference type="EMBL" id="JXTC01000259">
    <property type="protein sequence ID" value="PON74853.1"/>
    <property type="molecule type" value="Genomic_DNA"/>
</dbReference>
<dbReference type="InterPro" id="IPR018108">
    <property type="entry name" value="MCP_transmembrane"/>
</dbReference>
<accession>A0A2P5DNJ1</accession>
<dbReference type="InterPro" id="IPR002067">
    <property type="entry name" value="MCP"/>
</dbReference>
<dbReference type="STRING" id="63057.A0A2P5DNJ1"/>
<dbReference type="GO" id="GO:1990544">
    <property type="term" value="P:mitochondrial ATP transmembrane transport"/>
    <property type="evidence" value="ECO:0007669"/>
    <property type="project" value="InterPro"/>
</dbReference>
<evidence type="ECO:0000313" key="13">
    <source>
        <dbReference type="Proteomes" id="UP000237000"/>
    </source>
</evidence>
<keyword evidence="4 9" id="KW-0812">Transmembrane</keyword>
<dbReference type="PANTHER" id="PTHR45635">
    <property type="entry name" value="ADP,ATP CARRIER PROTEIN 1-RELATED-RELATED"/>
    <property type="match status" value="1"/>
</dbReference>
<evidence type="ECO:0000256" key="10">
    <source>
        <dbReference type="RuleBase" id="RU000488"/>
    </source>
</evidence>
<evidence type="ECO:0000256" key="7">
    <source>
        <dbReference type="ARBA" id="ARBA00023136"/>
    </source>
</evidence>
<comment type="function">
    <text evidence="11">Catalyzes the exchange of ADP and ATP across the membrane.</text>
</comment>
<keyword evidence="3 10" id="KW-0813">Transport</keyword>
<dbReference type="InterPro" id="IPR002113">
    <property type="entry name" value="ADT_euk_type"/>
</dbReference>
<reference evidence="13" key="1">
    <citation type="submission" date="2016-06" db="EMBL/GenBank/DDBJ databases">
        <title>Parallel loss of symbiosis genes in relatives of nitrogen-fixing non-legume Parasponia.</title>
        <authorList>
            <person name="Van Velzen R."/>
            <person name="Holmer R."/>
            <person name="Bu F."/>
            <person name="Rutten L."/>
            <person name="Van Zeijl A."/>
            <person name="Liu W."/>
            <person name="Santuari L."/>
            <person name="Cao Q."/>
            <person name="Sharma T."/>
            <person name="Shen D."/>
            <person name="Roswanjaya Y."/>
            <person name="Wardhani T."/>
            <person name="Kalhor M.S."/>
            <person name="Jansen J."/>
            <person name="Van den Hoogen J."/>
            <person name="Gungor B."/>
            <person name="Hartog M."/>
            <person name="Hontelez J."/>
            <person name="Verver J."/>
            <person name="Yang W.-C."/>
            <person name="Schijlen E."/>
            <person name="Repin R."/>
            <person name="Schilthuizen M."/>
            <person name="Schranz E."/>
            <person name="Heidstra R."/>
            <person name="Miyata K."/>
            <person name="Fedorova E."/>
            <person name="Kohlen W."/>
            <person name="Bisseling T."/>
            <person name="Smit S."/>
            <person name="Geurts R."/>
        </authorList>
    </citation>
    <scope>NUCLEOTIDE SEQUENCE [LARGE SCALE GENOMIC DNA]</scope>
    <source>
        <strain evidence="13">cv. RG33-2</strain>
    </source>
</reference>
<sequence>MESATLTKLNEDEGVNMQTLLGPVDCEMWNSRKFHLAASDGDDVLEVVGGLASSGLFVYNPRSLLAATNGSAAHAALASLLSQESKKEEVGKNRRYGLTGGYVIDNSEQTPAGLSKKGAANCGPVRPLSYYVADVVSETAVAPFNRIKLLIQNQNEMLKQGRVFEPYRGSYQCFAQTVRVEGHLSLWRGNTANIIGSVTTKALEVSLNDYLERNFSKLKRDHVKNLESFFKWVGWKATANSVTAVSPLLFVYYPLDHAHTRLANDIKGSPHFGCSLDTANKNGGNIGHKYQRQFNGLIDVYKKTLKSDGIAGLLMVWYGVLAAAGLAYHPFDTIRRRMMMTSGEAFKYTNSWDAFIQIIEHEGAKSLFKGVGATFLHSFVISLFKVLNASQGTEIMNMHNLLIVINKKCSSRVFALLTGEKGIDLRLFPDDIEFKGDCRTSGFCCIEMQQNKPWKFQVATYGLCVIVRMMRHNSYIDIQEKPSPDGGYIYLPMSPLKR</sequence>
<feature type="repeat" description="Solcar" evidence="9">
    <location>
        <begin position="311"/>
        <end position="395"/>
    </location>
</feature>
<name>A0A2P5DNJ1_TREOI</name>
<dbReference type="PANTHER" id="PTHR45635:SF23">
    <property type="entry name" value="ADP_ATP TRANSLOCASE"/>
    <property type="match status" value="1"/>
</dbReference>
<keyword evidence="13" id="KW-1185">Reference proteome</keyword>